<evidence type="ECO:0000256" key="8">
    <source>
        <dbReference type="SAM" id="MobiDB-lite"/>
    </source>
</evidence>
<dbReference type="PANTHER" id="PTHR30461:SF2">
    <property type="entry name" value="SERINE RECOMBINASE PINE-RELATED"/>
    <property type="match status" value="1"/>
</dbReference>
<dbReference type="EMBL" id="FXAT01000001">
    <property type="protein sequence ID" value="SMG09038.1"/>
    <property type="molecule type" value="Genomic_DNA"/>
</dbReference>
<dbReference type="GO" id="GO:0000150">
    <property type="term" value="F:DNA strand exchange activity"/>
    <property type="evidence" value="ECO:0007669"/>
    <property type="project" value="UniProtKB-KW"/>
</dbReference>
<proteinExistence type="inferred from homology"/>
<dbReference type="InterPro" id="IPR006118">
    <property type="entry name" value="Recombinase_CS"/>
</dbReference>
<protein>
    <submittedName>
        <fullName evidence="10">Site-specific DNA recombinase</fullName>
    </submittedName>
</protein>
<sequence length="195" mass="21646">MKIGYARVSTDEQNLDLQTRALRSAGCRKLFEDHGVSGASFSRPGLASMLEQLRAGDVLVVWRLDRLGRSLRRLLELIEGLNAKGIQFQSLTEAIDTTSSSGVLVFHMLAALAQFERSLIGERTRAGMLAARDRGCHLGRRPSLTPEQKATAVELLESSTLTDVATKFKVHPRTIRRAKQQSEKAHSPQTRNQPR</sequence>
<dbReference type="FunFam" id="3.40.50.1390:FF:000001">
    <property type="entry name" value="DNA recombinase"/>
    <property type="match status" value="1"/>
</dbReference>
<dbReference type="Gene3D" id="3.40.50.1390">
    <property type="entry name" value="Resolvase, N-terminal catalytic domain"/>
    <property type="match status" value="1"/>
</dbReference>
<dbReference type="GO" id="GO:0015074">
    <property type="term" value="P:DNA integration"/>
    <property type="evidence" value="ECO:0007669"/>
    <property type="project" value="UniProtKB-KW"/>
</dbReference>
<dbReference type="PROSITE" id="PS51736">
    <property type="entry name" value="RECOMBINASES_3"/>
    <property type="match status" value="1"/>
</dbReference>
<evidence type="ECO:0000259" key="9">
    <source>
        <dbReference type="PROSITE" id="PS51736"/>
    </source>
</evidence>
<dbReference type="InterPro" id="IPR050639">
    <property type="entry name" value="SSR_resolvase"/>
</dbReference>
<evidence type="ECO:0000256" key="4">
    <source>
        <dbReference type="ARBA" id="ARBA00023125"/>
    </source>
</evidence>
<dbReference type="AlphaFoldDB" id="A0A1X7I3N3"/>
<reference evidence="11" key="1">
    <citation type="submission" date="2017-04" db="EMBL/GenBank/DDBJ databases">
        <authorList>
            <person name="Varghese N."/>
            <person name="Submissions S."/>
        </authorList>
    </citation>
    <scope>NUCLEOTIDE SEQUENCE [LARGE SCALE GENOMIC DNA]</scope>
    <source>
        <strain evidence="11">LMG 29540</strain>
    </source>
</reference>
<evidence type="ECO:0000313" key="10">
    <source>
        <dbReference type="EMBL" id="SMG09038.1"/>
    </source>
</evidence>
<dbReference type="PANTHER" id="PTHR30461">
    <property type="entry name" value="DNA-INVERTASE FROM LAMBDOID PROPHAGE"/>
    <property type="match status" value="1"/>
</dbReference>
<evidence type="ECO:0000256" key="2">
    <source>
        <dbReference type="ARBA" id="ARBA00022908"/>
    </source>
</evidence>
<keyword evidence="4" id="KW-0238">DNA-binding</keyword>
<evidence type="ECO:0000256" key="5">
    <source>
        <dbReference type="ARBA" id="ARBA00023172"/>
    </source>
</evidence>
<keyword evidence="11" id="KW-1185">Reference proteome</keyword>
<keyword evidence="3" id="KW-0230">DNA invertase</keyword>
<dbReference type="Proteomes" id="UP000193228">
    <property type="component" value="Unassembled WGS sequence"/>
</dbReference>
<name>A0A1X7I3N3_9BURK</name>
<dbReference type="SUPFAM" id="SSF53041">
    <property type="entry name" value="Resolvase-like"/>
    <property type="match status" value="1"/>
</dbReference>
<evidence type="ECO:0000256" key="6">
    <source>
        <dbReference type="PIRSR" id="PIRSR606118-50"/>
    </source>
</evidence>
<dbReference type="InterPro" id="IPR036162">
    <property type="entry name" value="Resolvase-like_N_sf"/>
</dbReference>
<dbReference type="CDD" id="cd03768">
    <property type="entry name" value="SR_ResInv"/>
    <property type="match status" value="1"/>
</dbReference>
<dbReference type="InterPro" id="IPR006119">
    <property type="entry name" value="Resolv_N"/>
</dbReference>
<dbReference type="PROSITE" id="PS00397">
    <property type="entry name" value="RECOMBINASES_1"/>
    <property type="match status" value="1"/>
</dbReference>
<dbReference type="OrthoDB" id="8585334at2"/>
<dbReference type="SMART" id="SM00857">
    <property type="entry name" value="Resolvase"/>
    <property type="match status" value="1"/>
</dbReference>
<gene>
    <name evidence="10" type="ORF">SAMN06265784_101300</name>
</gene>
<accession>A0A1X7I3N3</accession>
<feature type="active site" description="O-(5'-phospho-DNA)-serine intermediate" evidence="6 7">
    <location>
        <position position="9"/>
    </location>
</feature>
<evidence type="ECO:0000256" key="7">
    <source>
        <dbReference type="PROSITE-ProRule" id="PRU10137"/>
    </source>
</evidence>
<dbReference type="Pfam" id="PF00239">
    <property type="entry name" value="Resolvase"/>
    <property type="match status" value="1"/>
</dbReference>
<feature type="domain" description="Resolvase/invertase-type recombinase catalytic" evidence="9">
    <location>
        <begin position="1"/>
        <end position="135"/>
    </location>
</feature>
<keyword evidence="5" id="KW-0233">DNA recombination</keyword>
<comment type="similarity">
    <text evidence="1">Belongs to the site-specific recombinase resolvase family.</text>
</comment>
<evidence type="ECO:0000256" key="3">
    <source>
        <dbReference type="ARBA" id="ARBA00023100"/>
    </source>
</evidence>
<evidence type="ECO:0000313" key="11">
    <source>
        <dbReference type="Proteomes" id="UP000193228"/>
    </source>
</evidence>
<feature type="region of interest" description="Disordered" evidence="8">
    <location>
        <begin position="169"/>
        <end position="195"/>
    </location>
</feature>
<keyword evidence="2" id="KW-0229">DNA integration</keyword>
<evidence type="ECO:0000256" key="1">
    <source>
        <dbReference type="ARBA" id="ARBA00009913"/>
    </source>
</evidence>
<feature type="compositionally biased region" description="Basic residues" evidence="8">
    <location>
        <begin position="169"/>
        <end position="179"/>
    </location>
</feature>
<dbReference type="STRING" id="1515439.SAMN06265784_101300"/>
<organism evidence="10 11">
    <name type="scientific">Paraburkholderia susongensis</name>
    <dbReference type="NCBI Taxonomy" id="1515439"/>
    <lineage>
        <taxon>Bacteria</taxon>
        <taxon>Pseudomonadati</taxon>
        <taxon>Pseudomonadota</taxon>
        <taxon>Betaproteobacteria</taxon>
        <taxon>Burkholderiales</taxon>
        <taxon>Burkholderiaceae</taxon>
        <taxon>Paraburkholderia</taxon>
    </lineage>
</organism>
<dbReference type="PROSITE" id="PS00398">
    <property type="entry name" value="RECOMBINASES_2"/>
    <property type="match status" value="1"/>
</dbReference>
<dbReference type="RefSeq" id="WP_085480490.1">
    <property type="nucleotide sequence ID" value="NZ_FXAT01000001.1"/>
</dbReference>
<dbReference type="GO" id="GO:0003677">
    <property type="term" value="F:DNA binding"/>
    <property type="evidence" value="ECO:0007669"/>
    <property type="project" value="UniProtKB-KW"/>
</dbReference>